<organism evidence="3 4">
    <name type="scientific">Botrytis porri</name>
    <dbReference type="NCBI Taxonomy" id="87229"/>
    <lineage>
        <taxon>Eukaryota</taxon>
        <taxon>Fungi</taxon>
        <taxon>Dikarya</taxon>
        <taxon>Ascomycota</taxon>
        <taxon>Pezizomycotina</taxon>
        <taxon>Leotiomycetes</taxon>
        <taxon>Helotiales</taxon>
        <taxon>Sclerotiniaceae</taxon>
        <taxon>Botrytis</taxon>
    </lineage>
</organism>
<sequence length="115" mass="13311">MPEKGRFASATDEQLRDVKWLRAQFKEFQQAQERLDIAEKAILELHTQFKKQKPTYPRIPIPEKPPESLFYSRTQPSDNEKSETFATELHFEVKMPSAADRFQGSKEPGAKSRAS</sequence>
<dbReference type="Proteomes" id="UP000297280">
    <property type="component" value="Unassembled WGS sequence"/>
</dbReference>
<keyword evidence="1" id="KW-0175">Coiled coil</keyword>
<feature type="coiled-coil region" evidence="1">
    <location>
        <begin position="21"/>
        <end position="48"/>
    </location>
</feature>
<reference evidence="3 4" key="1">
    <citation type="submission" date="2017-12" db="EMBL/GenBank/DDBJ databases">
        <title>Comparative genomics of Botrytis spp.</title>
        <authorList>
            <person name="Valero-Jimenez C.A."/>
            <person name="Tapia P."/>
            <person name="Veloso J."/>
            <person name="Silva-Moreno E."/>
            <person name="Staats M."/>
            <person name="Valdes J.H."/>
            <person name="Van Kan J.A.L."/>
        </authorList>
    </citation>
    <scope>NUCLEOTIDE SEQUENCE [LARGE SCALE GENOMIC DNA]</scope>
    <source>
        <strain evidence="3 4">MUCL3349</strain>
    </source>
</reference>
<comment type="caution">
    <text evidence="3">The sequence shown here is derived from an EMBL/GenBank/DDBJ whole genome shotgun (WGS) entry which is preliminary data.</text>
</comment>
<name>A0A4Z1KT75_9HELO</name>
<feature type="region of interest" description="Disordered" evidence="2">
    <location>
        <begin position="53"/>
        <end position="82"/>
    </location>
</feature>
<evidence type="ECO:0000313" key="3">
    <source>
        <dbReference type="EMBL" id="TGO87025.1"/>
    </source>
</evidence>
<accession>A0A4Z1KT75</accession>
<evidence type="ECO:0000313" key="4">
    <source>
        <dbReference type="Proteomes" id="UP000297280"/>
    </source>
</evidence>
<keyword evidence="4" id="KW-1185">Reference proteome</keyword>
<dbReference type="AlphaFoldDB" id="A0A4Z1KT75"/>
<feature type="region of interest" description="Disordered" evidence="2">
    <location>
        <begin position="96"/>
        <end position="115"/>
    </location>
</feature>
<evidence type="ECO:0000256" key="1">
    <source>
        <dbReference type="SAM" id="Coils"/>
    </source>
</evidence>
<gene>
    <name evidence="3" type="ORF">BPOR_0258g00140</name>
</gene>
<protein>
    <submittedName>
        <fullName evidence="3">Uncharacterized protein</fullName>
    </submittedName>
</protein>
<dbReference type="EMBL" id="PQXO01000257">
    <property type="protein sequence ID" value="TGO87025.1"/>
    <property type="molecule type" value="Genomic_DNA"/>
</dbReference>
<proteinExistence type="predicted"/>
<evidence type="ECO:0000256" key="2">
    <source>
        <dbReference type="SAM" id="MobiDB-lite"/>
    </source>
</evidence>